<evidence type="ECO:0000313" key="5">
    <source>
        <dbReference type="Proteomes" id="UP001500016"/>
    </source>
</evidence>
<dbReference type="InterPro" id="IPR036661">
    <property type="entry name" value="Luciferase-like_sf"/>
</dbReference>
<organism evidence="4 5">
    <name type="scientific">Streptomyces albiaxialis</name>
    <dbReference type="NCBI Taxonomy" id="329523"/>
    <lineage>
        <taxon>Bacteria</taxon>
        <taxon>Bacillati</taxon>
        <taxon>Actinomycetota</taxon>
        <taxon>Actinomycetes</taxon>
        <taxon>Kitasatosporales</taxon>
        <taxon>Streptomycetaceae</taxon>
        <taxon>Streptomyces</taxon>
    </lineage>
</organism>
<dbReference type="PANTHER" id="PTHR30137:SF6">
    <property type="entry name" value="LUCIFERASE-LIKE MONOOXYGENASE"/>
    <property type="match status" value="1"/>
</dbReference>
<dbReference type="NCBIfam" id="TIGR03558">
    <property type="entry name" value="oxido_grp_1"/>
    <property type="match status" value="1"/>
</dbReference>
<keyword evidence="5" id="KW-1185">Reference proteome</keyword>
<name>A0ABN2VN48_9ACTN</name>
<proteinExistence type="predicted"/>
<accession>A0ABN2VN48</accession>
<dbReference type="SUPFAM" id="SSF51679">
    <property type="entry name" value="Bacterial luciferase-like"/>
    <property type="match status" value="1"/>
</dbReference>
<dbReference type="EMBL" id="BAAAPE010000002">
    <property type="protein sequence ID" value="GAA2066898.1"/>
    <property type="molecule type" value="Genomic_DNA"/>
</dbReference>
<reference evidence="4 5" key="1">
    <citation type="journal article" date="2019" name="Int. J. Syst. Evol. Microbiol.">
        <title>The Global Catalogue of Microorganisms (GCM) 10K type strain sequencing project: providing services to taxonomists for standard genome sequencing and annotation.</title>
        <authorList>
            <consortium name="The Broad Institute Genomics Platform"/>
            <consortium name="The Broad Institute Genome Sequencing Center for Infectious Disease"/>
            <person name="Wu L."/>
            <person name="Ma J."/>
        </authorList>
    </citation>
    <scope>NUCLEOTIDE SEQUENCE [LARGE SCALE GENOMIC DNA]</scope>
    <source>
        <strain evidence="4 5">JCM 15478</strain>
    </source>
</reference>
<feature type="region of interest" description="Disordered" evidence="2">
    <location>
        <begin position="335"/>
        <end position="362"/>
    </location>
</feature>
<dbReference type="InterPro" id="IPR050766">
    <property type="entry name" value="Bact_Lucif_Oxidored"/>
</dbReference>
<dbReference type="Proteomes" id="UP001500016">
    <property type="component" value="Unassembled WGS sequence"/>
</dbReference>
<sequence>MTSASTGPEAAVPARLSILDRSLAREGEHPGAALRDTVSFARQAEALGYHRFWVSEHHGVPGIAGSAPTVLASAVASATSRIRVGTGGVMLPNHQPLVVAEQFGVLESLFPGRIDMGLGRSVGFTDGIRKALRVGKDAADGFSEQITELLAYFDGTGPVHARPADGLRVPAFLLAVGSGAEIAAEHGLPLVIGAARDEQRMLDAIETYRATFRPGGQAPAPYVMVAVNVAVAGSAEEAARLQVPEAWSTAVSRTQGAFTPLAAPEDVLARTMTARERAAYDAARASQLHGTEDEMAAALAALTARTGAGELLLTLNTHDPADRLDSYRRLAHATGLVPGGDTAPEDSSAPRAFDPPAVSAPR</sequence>
<dbReference type="PANTHER" id="PTHR30137">
    <property type="entry name" value="LUCIFERASE-LIKE MONOOXYGENASE"/>
    <property type="match status" value="1"/>
</dbReference>
<protein>
    <submittedName>
        <fullName evidence="4">LLM class flavin-dependent oxidoreductase</fullName>
    </submittedName>
</protein>
<dbReference type="Gene3D" id="3.20.20.30">
    <property type="entry name" value="Luciferase-like domain"/>
    <property type="match status" value="1"/>
</dbReference>
<gene>
    <name evidence="4" type="ORF">GCM10009801_13790</name>
</gene>
<feature type="domain" description="Luciferase-like" evidence="3">
    <location>
        <begin position="26"/>
        <end position="303"/>
    </location>
</feature>
<comment type="caution">
    <text evidence="4">The sequence shown here is derived from an EMBL/GenBank/DDBJ whole genome shotgun (WGS) entry which is preliminary data.</text>
</comment>
<comment type="similarity">
    <text evidence="1">To bacterial alkanal monooxygenase alpha and beta chains.</text>
</comment>
<evidence type="ECO:0000259" key="3">
    <source>
        <dbReference type="Pfam" id="PF00296"/>
    </source>
</evidence>
<evidence type="ECO:0000313" key="4">
    <source>
        <dbReference type="EMBL" id="GAA2066898.1"/>
    </source>
</evidence>
<dbReference type="RefSeq" id="WP_344525093.1">
    <property type="nucleotide sequence ID" value="NZ_BAAAPE010000002.1"/>
</dbReference>
<dbReference type="InterPro" id="IPR011251">
    <property type="entry name" value="Luciferase-like_dom"/>
</dbReference>
<evidence type="ECO:0000256" key="2">
    <source>
        <dbReference type="SAM" id="MobiDB-lite"/>
    </source>
</evidence>
<dbReference type="InterPro" id="IPR019949">
    <property type="entry name" value="CmoO-like"/>
</dbReference>
<dbReference type="Pfam" id="PF00296">
    <property type="entry name" value="Bac_luciferase"/>
    <property type="match status" value="1"/>
</dbReference>
<evidence type="ECO:0000256" key="1">
    <source>
        <dbReference type="ARBA" id="ARBA00007789"/>
    </source>
</evidence>